<sequence length="658" mass="73590">MEGTSSWKPNEQGGDSLANDWRSQHEPDLRKKVIVAIVERLKICLSRQITDSINKTACTFEEKIYGIAKDKGDYLRKIHEKILAFERRIRTGTSANGANTPDPAAQALNQGQSLPTSLTYPQTPTSQQWLSPSSIQSKLNIPESSGLPTHTPMNVPAARNLNVQMGQEVEKSQPLMLQRFQEAGSLHQSQNLADQQKQPYQLQKPTFQDSTSKTLNPSGGDWRDETYQKIKALREKYIHILSELFQKLSYKLQEIDSLPQQNMMPSEPRVENLRAARAKLGQVLVFLNVSRSSVSEHHRDKFSAYESLALKFTKHQREKEQQQVHLPPSQINQTSLQSQSGQVHASATPNTSQTRPRIEPKDVNKVMSSSGNVVVHSPKQNPPSNQREAVHSNISQDQSTAQEHLPPEPITERPIDRLIKAFQSASPESLAQSVSEMSSVISLSDMIAGLVHTIGGSRARLGEDLSERTRFRVQQGDTHPTKRFKRSVTAISSSKVNKIEPSYALLQEIIEINERLVETVVSICNEDVCPIEVTSGTVVVTCAYVPVALSATFKALYNSGHLSQIQPLRLLVRENYPYSPTILEKVIFDTASVHKYEDLSARARSRFSLSMKEAMSLKEIAKVWDECGRTTMLEYAEGHGGGTFSSKYGRWESVLRAS</sequence>
<proteinExistence type="predicted"/>
<protein>
    <recommendedName>
        <fullName evidence="4">Mediator complex subunit 15 KIX domain-containing protein</fullName>
    </recommendedName>
</protein>
<gene>
    <name evidence="5" type="ORF">F2Q70_00000251</name>
</gene>
<dbReference type="InterPro" id="IPR036529">
    <property type="entry name" value="KIX_dom_sf"/>
</dbReference>
<evidence type="ECO:0000313" key="5">
    <source>
        <dbReference type="EMBL" id="KAF2571109.1"/>
    </source>
</evidence>
<evidence type="ECO:0000256" key="3">
    <source>
        <dbReference type="SAM" id="MobiDB-lite"/>
    </source>
</evidence>
<dbReference type="AlphaFoldDB" id="A0A8S9IML0"/>
<feature type="compositionally biased region" description="Polar residues" evidence="3">
    <location>
        <begin position="329"/>
        <end position="355"/>
    </location>
</feature>
<organism evidence="5">
    <name type="scientific">Brassica cretica</name>
    <name type="common">Mustard</name>
    <dbReference type="NCBI Taxonomy" id="69181"/>
    <lineage>
        <taxon>Eukaryota</taxon>
        <taxon>Viridiplantae</taxon>
        <taxon>Streptophyta</taxon>
        <taxon>Embryophyta</taxon>
        <taxon>Tracheophyta</taxon>
        <taxon>Spermatophyta</taxon>
        <taxon>Magnoliopsida</taxon>
        <taxon>eudicotyledons</taxon>
        <taxon>Gunneridae</taxon>
        <taxon>Pentapetalae</taxon>
        <taxon>rosids</taxon>
        <taxon>malvids</taxon>
        <taxon>Brassicales</taxon>
        <taxon>Brassicaceae</taxon>
        <taxon>Brassiceae</taxon>
        <taxon>Brassica</taxon>
    </lineage>
</organism>
<feature type="compositionally biased region" description="Polar residues" evidence="3">
    <location>
        <begin position="366"/>
        <end position="402"/>
    </location>
</feature>
<keyword evidence="2" id="KW-0539">Nucleus</keyword>
<comment type="caution">
    <text evidence="5">The sequence shown here is derived from an EMBL/GenBank/DDBJ whole genome shotgun (WGS) entry which is preliminary data.</text>
</comment>
<dbReference type="PANTHER" id="PTHR33137">
    <property type="entry name" value="MEDIATOR OF RNA POLYMERASE II TRANSCRIPTION SUBUNIT 15A-RELATED"/>
    <property type="match status" value="1"/>
</dbReference>
<dbReference type="InterPro" id="IPR044661">
    <property type="entry name" value="MED15a/b/c-like"/>
</dbReference>
<feature type="region of interest" description="Disordered" evidence="3">
    <location>
        <begin position="314"/>
        <end position="409"/>
    </location>
</feature>
<dbReference type="Pfam" id="PF16987">
    <property type="entry name" value="KIX_2"/>
    <property type="match status" value="1"/>
</dbReference>
<feature type="region of interest" description="Disordered" evidence="3">
    <location>
        <begin position="186"/>
        <end position="220"/>
    </location>
</feature>
<name>A0A8S9IML0_BRACR</name>
<dbReference type="GO" id="GO:0005634">
    <property type="term" value="C:nucleus"/>
    <property type="evidence" value="ECO:0007669"/>
    <property type="project" value="UniProtKB-SubCell"/>
</dbReference>
<feature type="region of interest" description="Disordered" evidence="3">
    <location>
        <begin position="114"/>
        <end position="133"/>
    </location>
</feature>
<dbReference type="GO" id="GO:0003713">
    <property type="term" value="F:transcription coactivator activity"/>
    <property type="evidence" value="ECO:0007669"/>
    <property type="project" value="InterPro"/>
</dbReference>
<evidence type="ECO:0000256" key="1">
    <source>
        <dbReference type="ARBA" id="ARBA00004123"/>
    </source>
</evidence>
<evidence type="ECO:0000259" key="4">
    <source>
        <dbReference type="Pfam" id="PF16987"/>
    </source>
</evidence>
<dbReference type="InterPro" id="IPR036546">
    <property type="entry name" value="MED15_KIX"/>
</dbReference>
<feature type="region of interest" description="Disordered" evidence="3">
    <location>
        <begin position="1"/>
        <end position="23"/>
    </location>
</feature>
<comment type="subcellular location">
    <subcellularLocation>
        <location evidence="1">Nucleus</location>
    </subcellularLocation>
</comment>
<feature type="compositionally biased region" description="Polar residues" evidence="3">
    <location>
        <begin position="186"/>
        <end position="217"/>
    </location>
</feature>
<dbReference type="EMBL" id="QGKY02001015">
    <property type="protein sequence ID" value="KAF2571109.1"/>
    <property type="molecule type" value="Genomic_DNA"/>
</dbReference>
<dbReference type="Gene3D" id="1.10.246.20">
    <property type="entry name" value="Coactivator CBP, KIX domain"/>
    <property type="match status" value="1"/>
</dbReference>
<feature type="domain" description="Mediator complex subunit 15 KIX" evidence="4">
    <location>
        <begin position="19"/>
        <end position="94"/>
    </location>
</feature>
<dbReference type="PANTHER" id="PTHR33137:SF32">
    <property type="entry name" value="MEDIATOR COMPLEX SUBUNIT 15 KIX DOMAIN-CONTAINING PROTEIN"/>
    <property type="match status" value="1"/>
</dbReference>
<evidence type="ECO:0000256" key="2">
    <source>
        <dbReference type="ARBA" id="ARBA00023242"/>
    </source>
</evidence>
<accession>A0A8S9IML0</accession>
<reference evidence="5" key="1">
    <citation type="submission" date="2019-12" db="EMBL/GenBank/DDBJ databases">
        <title>Genome sequencing and annotation of Brassica cretica.</title>
        <authorList>
            <person name="Studholme D.J."/>
            <person name="Sarris P.F."/>
        </authorList>
    </citation>
    <scope>NUCLEOTIDE SEQUENCE</scope>
    <source>
        <strain evidence="5">PFS-102/07</strain>
        <tissue evidence="5">Leaf</tissue>
    </source>
</reference>
<dbReference type="GO" id="GO:0031490">
    <property type="term" value="F:chromatin DNA binding"/>
    <property type="evidence" value="ECO:0007669"/>
    <property type="project" value="InterPro"/>
</dbReference>